<dbReference type="Proteomes" id="UP000054558">
    <property type="component" value="Unassembled WGS sequence"/>
</dbReference>
<dbReference type="OrthoDB" id="249099at2759"/>
<name>A0A1Y1IKU3_KLENI</name>
<dbReference type="GO" id="GO:0004596">
    <property type="term" value="F:protein-N-terminal amino-acid acetyltransferase activity"/>
    <property type="evidence" value="ECO:0000318"/>
    <property type="project" value="GO_Central"/>
</dbReference>
<feature type="region of interest" description="Disordered" evidence="4">
    <location>
        <begin position="1"/>
        <end position="27"/>
    </location>
</feature>
<dbReference type="PANTHER" id="PTHR45896">
    <property type="entry name" value="N-ALPHA-ACETYLTRANSFERASE 30"/>
    <property type="match status" value="1"/>
</dbReference>
<dbReference type="GO" id="GO:0031417">
    <property type="term" value="C:NatC complex"/>
    <property type="evidence" value="ECO:0000318"/>
    <property type="project" value="GO_Central"/>
</dbReference>
<reference evidence="6 7" key="1">
    <citation type="journal article" date="2014" name="Nat. Commun.">
        <title>Klebsormidium flaccidum genome reveals primary factors for plant terrestrial adaptation.</title>
        <authorList>
            <person name="Hori K."/>
            <person name="Maruyama F."/>
            <person name="Fujisawa T."/>
            <person name="Togashi T."/>
            <person name="Yamamoto N."/>
            <person name="Seo M."/>
            <person name="Sato S."/>
            <person name="Yamada T."/>
            <person name="Mori H."/>
            <person name="Tajima N."/>
            <person name="Moriyama T."/>
            <person name="Ikeuchi M."/>
            <person name="Watanabe M."/>
            <person name="Wada H."/>
            <person name="Kobayashi K."/>
            <person name="Saito M."/>
            <person name="Masuda T."/>
            <person name="Sasaki-Sekimoto Y."/>
            <person name="Mashiguchi K."/>
            <person name="Awai K."/>
            <person name="Shimojima M."/>
            <person name="Masuda S."/>
            <person name="Iwai M."/>
            <person name="Nobusawa T."/>
            <person name="Narise T."/>
            <person name="Kondo S."/>
            <person name="Saito H."/>
            <person name="Sato R."/>
            <person name="Murakawa M."/>
            <person name="Ihara Y."/>
            <person name="Oshima-Yamada Y."/>
            <person name="Ohtaka K."/>
            <person name="Satoh M."/>
            <person name="Sonobe K."/>
            <person name="Ishii M."/>
            <person name="Ohtani R."/>
            <person name="Kanamori-Sato M."/>
            <person name="Honoki R."/>
            <person name="Miyazaki D."/>
            <person name="Mochizuki H."/>
            <person name="Umetsu J."/>
            <person name="Higashi K."/>
            <person name="Shibata D."/>
            <person name="Kamiya Y."/>
            <person name="Sato N."/>
            <person name="Nakamura Y."/>
            <person name="Tabata S."/>
            <person name="Ida S."/>
            <person name="Kurokawa K."/>
            <person name="Ohta H."/>
        </authorList>
    </citation>
    <scope>NUCLEOTIDE SEQUENCE [LARGE SCALE GENOMIC DNA]</scope>
    <source>
        <strain evidence="6 7">NIES-2285</strain>
    </source>
</reference>
<dbReference type="InterPro" id="IPR016181">
    <property type="entry name" value="Acyl_CoA_acyltransferase"/>
</dbReference>
<comment type="similarity">
    <text evidence="3">Belongs to the acetyltransferase family. MAK3 subfamily.</text>
</comment>
<gene>
    <name evidence="6" type="ORF">KFL_005590030</name>
</gene>
<evidence type="ECO:0000256" key="2">
    <source>
        <dbReference type="ARBA" id="ARBA00023315"/>
    </source>
</evidence>
<dbReference type="SUPFAM" id="SSF55729">
    <property type="entry name" value="Acyl-CoA N-acyltransferases (Nat)"/>
    <property type="match status" value="1"/>
</dbReference>
<accession>A0A1Y1IKU3</accession>
<dbReference type="PANTHER" id="PTHR45896:SF1">
    <property type="entry name" value="N-ALPHA-ACETYLTRANSFERASE 30"/>
    <property type="match status" value="1"/>
</dbReference>
<organism evidence="6 7">
    <name type="scientific">Klebsormidium nitens</name>
    <name type="common">Green alga</name>
    <name type="synonym">Ulothrix nitens</name>
    <dbReference type="NCBI Taxonomy" id="105231"/>
    <lineage>
        <taxon>Eukaryota</taxon>
        <taxon>Viridiplantae</taxon>
        <taxon>Streptophyta</taxon>
        <taxon>Klebsormidiophyceae</taxon>
        <taxon>Klebsormidiales</taxon>
        <taxon>Klebsormidiaceae</taxon>
        <taxon>Klebsormidium</taxon>
    </lineage>
</organism>
<dbReference type="CDD" id="cd04301">
    <property type="entry name" value="NAT_SF"/>
    <property type="match status" value="1"/>
</dbReference>
<evidence type="ECO:0000256" key="3">
    <source>
        <dbReference type="ARBA" id="ARBA00024025"/>
    </source>
</evidence>
<feature type="compositionally biased region" description="Acidic residues" evidence="4">
    <location>
        <begin position="194"/>
        <end position="203"/>
    </location>
</feature>
<dbReference type="Pfam" id="PF00583">
    <property type="entry name" value="Acetyltransf_1"/>
    <property type="match status" value="1"/>
</dbReference>
<dbReference type="FunFam" id="3.40.630.30:FF:000051">
    <property type="entry name" value="N-alpha-acetyltransferase MAK3 isoform A"/>
    <property type="match status" value="1"/>
</dbReference>
<dbReference type="InterPro" id="IPR000182">
    <property type="entry name" value="GNAT_dom"/>
</dbReference>
<feature type="region of interest" description="Disordered" evidence="4">
    <location>
        <begin position="190"/>
        <end position="238"/>
    </location>
</feature>
<dbReference type="OMA" id="LCIFARH"/>
<evidence type="ECO:0000256" key="4">
    <source>
        <dbReference type="SAM" id="MobiDB-lite"/>
    </source>
</evidence>
<proteinExistence type="inferred from homology"/>
<dbReference type="EMBL" id="DF237508">
    <property type="protein sequence ID" value="GAQ89761.1"/>
    <property type="molecule type" value="Genomic_DNA"/>
</dbReference>
<sequence length="238" mass="26916">MEGPTTGARTKEASSTEEAEATTSNGDASEVQFRQYLGEEDLPTVMGLVDTELSEPYSIFTYRYFLNQWPQLCFLAYCGGQCVATIVCKMEDHPKSRMFRGYIAMLVVIKPFRGMGIGSTLVRKSLEVMRDSGCQEVILEAEVTNSGALALYGNLGFIRAKRLHSYYLNGVDAFRLKLLFPQAYMEDPSLAASNDDEDEEISLDLDQTKESQKWPSSQRQADQRHHERTWTRIPDQIL</sequence>
<evidence type="ECO:0000313" key="6">
    <source>
        <dbReference type="EMBL" id="GAQ89761.1"/>
    </source>
</evidence>
<dbReference type="PROSITE" id="PS51186">
    <property type="entry name" value="GNAT"/>
    <property type="match status" value="1"/>
</dbReference>
<evidence type="ECO:0000259" key="5">
    <source>
        <dbReference type="PROSITE" id="PS51186"/>
    </source>
</evidence>
<protein>
    <submittedName>
        <fullName evidence="6">Peptide alpha-N-acetyltransferase</fullName>
    </submittedName>
</protein>
<dbReference type="InterPro" id="IPR044542">
    <property type="entry name" value="NAA30-like"/>
</dbReference>
<keyword evidence="2" id="KW-0012">Acyltransferase</keyword>
<dbReference type="STRING" id="105231.A0A1Y1IKU3"/>
<evidence type="ECO:0000256" key="1">
    <source>
        <dbReference type="ARBA" id="ARBA00022679"/>
    </source>
</evidence>
<feature type="domain" description="N-acetyltransferase" evidence="5">
    <location>
        <begin position="31"/>
        <end position="181"/>
    </location>
</feature>
<keyword evidence="1 6" id="KW-0808">Transferase</keyword>
<feature type="compositionally biased region" description="Basic and acidic residues" evidence="4">
    <location>
        <begin position="221"/>
        <end position="230"/>
    </location>
</feature>
<keyword evidence="7" id="KW-1185">Reference proteome</keyword>
<evidence type="ECO:0000313" key="7">
    <source>
        <dbReference type="Proteomes" id="UP000054558"/>
    </source>
</evidence>
<dbReference type="AlphaFoldDB" id="A0A1Y1IKU3"/>
<dbReference type="Gene3D" id="3.40.630.30">
    <property type="match status" value="1"/>
</dbReference>